<dbReference type="PANTHER" id="PTHR31595:SF57">
    <property type="entry name" value="OS04G0481900 PROTEIN"/>
    <property type="match status" value="1"/>
</dbReference>
<feature type="transmembrane region" description="Helical" evidence="8">
    <location>
        <begin position="289"/>
        <end position="306"/>
    </location>
</feature>
<comment type="pathway">
    <text evidence="2">Secondary metabolite biosynthesis.</text>
</comment>
<sequence length="334" mass="38972">MLVLQGIVLSFLIQVISSLYILYVAEKAKTEKSTILALLFWLPCFLVLQLVPDWCFNKEEQIVAYIFCYAVVSWWSSFKALAILLGQQPLAQDRSKLPLLLWICFPLTMKDKSDKEKVSETSFQLFLRFALKVVLVWCLVNALVFIPYPLLCHIIYAFLLYLFCSLLLDLCAAICRPWFPLDAHFDKPFLSNSLSDFWSKRWNIQAAKTLYYTVYLSICPRNQCPPKWKRVVAVLCTFMVSGILHEFLLFRINGRVTGHWFIFFTLHGFLLVVEKWFHRSGMLLGSFSGRIWCMCVLVITSEYFFWRPILDSGLVLKAVSLFSIDETHLERYVK</sequence>
<dbReference type="InterPro" id="IPR044851">
    <property type="entry name" value="Wax_synthase"/>
</dbReference>
<dbReference type="GO" id="GO:0006629">
    <property type="term" value="P:lipid metabolic process"/>
    <property type="evidence" value="ECO:0007669"/>
    <property type="project" value="InterPro"/>
</dbReference>
<evidence type="ECO:0000256" key="6">
    <source>
        <dbReference type="ARBA" id="ARBA00022989"/>
    </source>
</evidence>
<proteinExistence type="inferred from homology"/>
<feature type="transmembrane region" description="Helical" evidence="8">
    <location>
        <begin position="63"/>
        <end position="86"/>
    </location>
</feature>
<keyword evidence="11" id="KW-1185">Reference proteome</keyword>
<comment type="similarity">
    <text evidence="3">Belongs to the wax synthase family.</text>
</comment>
<keyword evidence="5 8" id="KW-0812">Transmembrane</keyword>
<evidence type="ECO:0000256" key="3">
    <source>
        <dbReference type="ARBA" id="ARBA00007282"/>
    </source>
</evidence>
<evidence type="ECO:0000259" key="9">
    <source>
        <dbReference type="Pfam" id="PF13813"/>
    </source>
</evidence>
<feature type="domain" description="Wax synthase" evidence="9">
    <location>
        <begin position="184"/>
        <end position="263"/>
    </location>
</feature>
<evidence type="ECO:0000313" key="11">
    <source>
        <dbReference type="Proteomes" id="UP001300502"/>
    </source>
</evidence>
<evidence type="ECO:0000313" key="10">
    <source>
        <dbReference type="EMBL" id="KAK4526623.1"/>
    </source>
</evidence>
<keyword evidence="4" id="KW-0808">Transferase</keyword>
<keyword evidence="7 8" id="KW-0472">Membrane</keyword>
<dbReference type="PANTHER" id="PTHR31595">
    <property type="entry name" value="LONG-CHAIN-ALCOHOL O-FATTY-ACYLTRANSFERASE 3-RELATED"/>
    <property type="match status" value="1"/>
</dbReference>
<feature type="transmembrane region" description="Helical" evidence="8">
    <location>
        <begin position="6"/>
        <end position="23"/>
    </location>
</feature>
<protein>
    <recommendedName>
        <fullName evidence="9">Wax synthase domain-containing protein</fullName>
    </recommendedName>
</protein>
<reference evidence="10 11" key="1">
    <citation type="submission" date="2022-07" db="EMBL/GenBank/DDBJ databases">
        <title>Genome-wide signatures of adaptation to extreme environments.</title>
        <authorList>
            <person name="Cho C.H."/>
            <person name="Yoon H.S."/>
        </authorList>
    </citation>
    <scope>NUCLEOTIDE SEQUENCE [LARGE SCALE GENOMIC DNA]</scope>
    <source>
        <strain evidence="10 11">108.79 E11</strain>
    </source>
</reference>
<evidence type="ECO:0000256" key="8">
    <source>
        <dbReference type="SAM" id="Phobius"/>
    </source>
</evidence>
<keyword evidence="6 8" id="KW-1133">Transmembrane helix</keyword>
<evidence type="ECO:0000256" key="4">
    <source>
        <dbReference type="ARBA" id="ARBA00022679"/>
    </source>
</evidence>
<name>A0AAV9IGZ8_9RHOD</name>
<evidence type="ECO:0000256" key="1">
    <source>
        <dbReference type="ARBA" id="ARBA00004141"/>
    </source>
</evidence>
<feature type="transmembrane region" description="Helical" evidence="8">
    <location>
        <begin position="154"/>
        <end position="175"/>
    </location>
</feature>
<evidence type="ECO:0000256" key="5">
    <source>
        <dbReference type="ARBA" id="ARBA00022692"/>
    </source>
</evidence>
<evidence type="ECO:0000256" key="2">
    <source>
        <dbReference type="ARBA" id="ARBA00005179"/>
    </source>
</evidence>
<comment type="subcellular location">
    <subcellularLocation>
        <location evidence="1">Membrane</location>
        <topology evidence="1">Multi-pass membrane protein</topology>
    </subcellularLocation>
</comment>
<dbReference type="GO" id="GO:0016020">
    <property type="term" value="C:membrane"/>
    <property type="evidence" value="ECO:0007669"/>
    <property type="project" value="UniProtKB-SubCell"/>
</dbReference>
<evidence type="ECO:0000256" key="7">
    <source>
        <dbReference type="ARBA" id="ARBA00023136"/>
    </source>
</evidence>
<dbReference type="Proteomes" id="UP001300502">
    <property type="component" value="Unassembled WGS sequence"/>
</dbReference>
<dbReference type="GO" id="GO:0008374">
    <property type="term" value="F:O-acyltransferase activity"/>
    <property type="evidence" value="ECO:0007669"/>
    <property type="project" value="InterPro"/>
</dbReference>
<feature type="transmembrane region" description="Helical" evidence="8">
    <location>
        <begin position="35"/>
        <end position="51"/>
    </location>
</feature>
<dbReference type="InterPro" id="IPR032805">
    <property type="entry name" value="Wax_synthase_dom"/>
</dbReference>
<feature type="transmembrane region" description="Helical" evidence="8">
    <location>
        <begin position="258"/>
        <end position="277"/>
    </location>
</feature>
<feature type="transmembrane region" description="Helical" evidence="8">
    <location>
        <begin position="125"/>
        <end position="148"/>
    </location>
</feature>
<organism evidence="10 11">
    <name type="scientific">Galdieria yellowstonensis</name>
    <dbReference type="NCBI Taxonomy" id="3028027"/>
    <lineage>
        <taxon>Eukaryota</taxon>
        <taxon>Rhodophyta</taxon>
        <taxon>Bangiophyceae</taxon>
        <taxon>Galdieriales</taxon>
        <taxon>Galdieriaceae</taxon>
        <taxon>Galdieria</taxon>
    </lineage>
</organism>
<accession>A0AAV9IGZ8</accession>
<comment type="caution">
    <text evidence="10">The sequence shown here is derived from an EMBL/GenBank/DDBJ whole genome shotgun (WGS) entry which is preliminary data.</text>
</comment>
<dbReference type="EMBL" id="JANCYU010000042">
    <property type="protein sequence ID" value="KAK4526623.1"/>
    <property type="molecule type" value="Genomic_DNA"/>
</dbReference>
<gene>
    <name evidence="10" type="ORF">GAYE_SCF26G4539</name>
</gene>
<feature type="transmembrane region" description="Helical" evidence="8">
    <location>
        <begin position="231"/>
        <end position="252"/>
    </location>
</feature>
<dbReference type="AlphaFoldDB" id="A0AAV9IGZ8"/>
<dbReference type="Pfam" id="PF13813">
    <property type="entry name" value="MBOAT_2"/>
    <property type="match status" value="1"/>
</dbReference>